<organism evidence="2 3">
    <name type="scientific">Willisornis vidua</name>
    <name type="common">Xingu scale-backed antbird</name>
    <dbReference type="NCBI Taxonomy" id="1566151"/>
    <lineage>
        <taxon>Eukaryota</taxon>
        <taxon>Metazoa</taxon>
        <taxon>Chordata</taxon>
        <taxon>Craniata</taxon>
        <taxon>Vertebrata</taxon>
        <taxon>Euteleostomi</taxon>
        <taxon>Archelosauria</taxon>
        <taxon>Archosauria</taxon>
        <taxon>Dinosauria</taxon>
        <taxon>Saurischia</taxon>
        <taxon>Theropoda</taxon>
        <taxon>Coelurosauria</taxon>
        <taxon>Aves</taxon>
        <taxon>Neognathae</taxon>
        <taxon>Neoaves</taxon>
        <taxon>Telluraves</taxon>
        <taxon>Australaves</taxon>
        <taxon>Passeriformes</taxon>
        <taxon>Thamnophilidae</taxon>
        <taxon>Willisornis</taxon>
    </lineage>
</organism>
<sequence>MQQGLYSGLVRPHLECCVQLWASQDKRDMELQEQVQGKATKMNRGMKHLTDENRLRKLGLFSLKKRQLRGNLINVYK</sequence>
<evidence type="ECO:0000313" key="3">
    <source>
        <dbReference type="Proteomes" id="UP001145742"/>
    </source>
</evidence>
<dbReference type="Proteomes" id="UP001145742">
    <property type="component" value="Unassembled WGS sequence"/>
</dbReference>
<reference evidence="2" key="1">
    <citation type="submission" date="2019-10" db="EMBL/GenBank/DDBJ databases">
        <authorList>
            <person name="Soares A.E.R."/>
            <person name="Aleixo A."/>
            <person name="Schneider P."/>
            <person name="Miyaki C.Y."/>
            <person name="Schneider M.P."/>
            <person name="Mello C."/>
            <person name="Vasconcelos A.T.R."/>
        </authorList>
    </citation>
    <scope>NUCLEOTIDE SEQUENCE</scope>
    <source>
        <tissue evidence="2">Muscle</tissue>
    </source>
</reference>
<dbReference type="EMBL" id="WHWB01034550">
    <property type="protein sequence ID" value="KAJ7408367.1"/>
    <property type="molecule type" value="Genomic_DNA"/>
</dbReference>
<evidence type="ECO:0000313" key="1">
    <source>
        <dbReference type="EMBL" id="KAJ7408367.1"/>
    </source>
</evidence>
<accession>A0ABQ9E063</accession>
<name>A0ABQ9E063_9PASS</name>
<evidence type="ECO:0000313" key="2">
    <source>
        <dbReference type="EMBL" id="KAJ7428148.1"/>
    </source>
</evidence>
<keyword evidence="3" id="KW-1185">Reference proteome</keyword>
<protein>
    <submittedName>
        <fullName evidence="2">Uncharacterized protein</fullName>
    </submittedName>
</protein>
<proteinExistence type="predicted"/>
<dbReference type="EMBL" id="WHWB01031210">
    <property type="protein sequence ID" value="KAJ7428148.1"/>
    <property type="molecule type" value="Genomic_DNA"/>
</dbReference>
<comment type="caution">
    <text evidence="2">The sequence shown here is derived from an EMBL/GenBank/DDBJ whole genome shotgun (WGS) entry which is preliminary data.</text>
</comment>
<gene>
    <name evidence="2" type="ORF">WISP_01700</name>
    <name evidence="1" type="ORF">WISP_121462</name>
</gene>